<dbReference type="InterPro" id="IPR000631">
    <property type="entry name" value="CARKD"/>
</dbReference>
<dbReference type="EMBL" id="BRYA01000598">
    <property type="protein sequence ID" value="GMI25041.1"/>
    <property type="molecule type" value="Genomic_DNA"/>
</dbReference>
<dbReference type="PROSITE" id="PS01050">
    <property type="entry name" value="YJEF_C_2"/>
    <property type="match status" value="1"/>
</dbReference>
<dbReference type="PANTHER" id="PTHR12592">
    <property type="entry name" value="ATP-DEPENDENT (S)-NAD(P)H-HYDRATE DEHYDRATASE FAMILY MEMBER"/>
    <property type="match status" value="1"/>
</dbReference>
<dbReference type="PROSITE" id="PS51383">
    <property type="entry name" value="YJEF_C_3"/>
    <property type="match status" value="1"/>
</dbReference>
<dbReference type="GO" id="GO:0005524">
    <property type="term" value="F:ATP binding"/>
    <property type="evidence" value="ECO:0007669"/>
    <property type="project" value="UniProtKB-KW"/>
</dbReference>
<keyword evidence="8" id="KW-1185">Reference proteome</keyword>
<dbReference type="PANTHER" id="PTHR12592:SF0">
    <property type="entry name" value="ATP-DEPENDENT (S)-NAD(P)H-HYDRATE DEHYDRATASE"/>
    <property type="match status" value="1"/>
</dbReference>
<evidence type="ECO:0000256" key="3">
    <source>
        <dbReference type="ARBA" id="ARBA00022857"/>
    </source>
</evidence>
<organism evidence="7 8">
    <name type="scientific">Triparma columacea</name>
    <dbReference type="NCBI Taxonomy" id="722753"/>
    <lineage>
        <taxon>Eukaryota</taxon>
        <taxon>Sar</taxon>
        <taxon>Stramenopiles</taxon>
        <taxon>Ochrophyta</taxon>
        <taxon>Bolidophyceae</taxon>
        <taxon>Parmales</taxon>
        <taxon>Triparmaceae</taxon>
        <taxon>Triparma</taxon>
    </lineage>
</organism>
<dbReference type="GO" id="GO:0047453">
    <property type="term" value="F:ATP-dependent NAD(P)H-hydrate dehydratase activity"/>
    <property type="evidence" value="ECO:0007669"/>
    <property type="project" value="TreeGrafter"/>
</dbReference>
<reference evidence="8" key="1">
    <citation type="journal article" date="2023" name="Commun. Biol.">
        <title>Genome analysis of Parmales, the sister group of diatoms, reveals the evolutionary specialization of diatoms from phago-mixotrophs to photoautotrophs.</title>
        <authorList>
            <person name="Ban H."/>
            <person name="Sato S."/>
            <person name="Yoshikawa S."/>
            <person name="Yamada K."/>
            <person name="Nakamura Y."/>
            <person name="Ichinomiya M."/>
            <person name="Sato N."/>
            <person name="Blanc-Mathieu R."/>
            <person name="Endo H."/>
            <person name="Kuwata A."/>
            <person name="Ogata H."/>
        </authorList>
    </citation>
    <scope>NUCLEOTIDE SEQUENCE [LARGE SCALE GENOMIC DNA]</scope>
</reference>
<keyword evidence="3" id="KW-0521">NADP</keyword>
<dbReference type="InterPro" id="IPR017953">
    <property type="entry name" value="Carbohydrate_kinase_pred_CS"/>
</dbReference>
<feature type="domain" description="YjeF C-terminal" evidence="6">
    <location>
        <begin position="1"/>
        <end position="244"/>
    </location>
</feature>
<evidence type="ECO:0000313" key="7">
    <source>
        <dbReference type="EMBL" id="GMI25041.1"/>
    </source>
</evidence>
<dbReference type="GO" id="GO:0110051">
    <property type="term" value="P:metabolite repair"/>
    <property type="evidence" value="ECO:0007669"/>
    <property type="project" value="TreeGrafter"/>
</dbReference>
<dbReference type="SUPFAM" id="SSF53613">
    <property type="entry name" value="Ribokinase-like"/>
    <property type="match status" value="1"/>
</dbReference>
<evidence type="ECO:0000256" key="5">
    <source>
        <dbReference type="ARBA" id="ARBA00023239"/>
    </source>
</evidence>
<keyword evidence="5" id="KW-0456">Lyase</keyword>
<dbReference type="Proteomes" id="UP001165065">
    <property type="component" value="Unassembled WGS sequence"/>
</dbReference>
<evidence type="ECO:0000313" key="8">
    <source>
        <dbReference type="Proteomes" id="UP001165065"/>
    </source>
</evidence>
<dbReference type="AlphaFoldDB" id="A0A9W7FZI4"/>
<protein>
    <recommendedName>
        <fullName evidence="6">YjeF C-terminal domain-containing protein</fullName>
    </recommendedName>
</protein>
<sequence>MYVRMNPLVSGEVMVFPPDMDLISPMIKGLSGVCIGPGLGRDPAIRDTLMQVCTAVRSAPGQGGGIPVVIDADGLYPNPTSHVLDSLLPCDNDVVITPNVVEFERLWKAYLPAMESGALGGGVDEKGRRGVALVQKLNITACVIKGQEDVICTNEGYITCEVQGGYKRPGGIGDVLAGVMTAFLGWAGKAKGGEGGGEERPVAETIWGACAVVREATRRAYGIKKRSMGAGDVICELDSVVEDADPLFRGDEDQSNL</sequence>
<dbReference type="InterPro" id="IPR029056">
    <property type="entry name" value="Ribokinase-like"/>
</dbReference>
<dbReference type="Gene3D" id="3.40.1190.20">
    <property type="match status" value="1"/>
</dbReference>
<keyword evidence="2" id="KW-0067">ATP-binding</keyword>
<evidence type="ECO:0000256" key="1">
    <source>
        <dbReference type="ARBA" id="ARBA00022741"/>
    </source>
</evidence>
<keyword evidence="1" id="KW-0547">Nucleotide-binding</keyword>
<evidence type="ECO:0000256" key="4">
    <source>
        <dbReference type="ARBA" id="ARBA00023027"/>
    </source>
</evidence>
<name>A0A9W7FZI4_9STRA</name>
<evidence type="ECO:0000259" key="6">
    <source>
        <dbReference type="PROSITE" id="PS51383"/>
    </source>
</evidence>
<evidence type="ECO:0000256" key="2">
    <source>
        <dbReference type="ARBA" id="ARBA00022840"/>
    </source>
</evidence>
<comment type="caution">
    <text evidence="7">The sequence shown here is derived from an EMBL/GenBank/DDBJ whole genome shotgun (WGS) entry which is preliminary data.</text>
</comment>
<dbReference type="Pfam" id="PF01256">
    <property type="entry name" value="Carb_kinase"/>
    <property type="match status" value="1"/>
</dbReference>
<gene>
    <name evidence="7" type="ORF">TrCOL_g12034</name>
</gene>
<proteinExistence type="predicted"/>
<dbReference type="OrthoDB" id="8110916at2759"/>
<accession>A0A9W7FZI4</accession>
<keyword evidence="4" id="KW-0520">NAD</keyword>